<accession>A0ACB8ZXV2</accession>
<reference evidence="2" key="1">
    <citation type="journal article" date="2022" name="Mol. Ecol. Resour.">
        <title>The genomes of chicory, endive, great burdock and yacon provide insights into Asteraceae palaeo-polyploidization history and plant inulin production.</title>
        <authorList>
            <person name="Fan W."/>
            <person name="Wang S."/>
            <person name="Wang H."/>
            <person name="Wang A."/>
            <person name="Jiang F."/>
            <person name="Liu H."/>
            <person name="Zhao H."/>
            <person name="Xu D."/>
            <person name="Zhang Y."/>
        </authorList>
    </citation>
    <scope>NUCLEOTIDE SEQUENCE [LARGE SCALE GENOMIC DNA]</scope>
    <source>
        <strain evidence="2">cv. Niubang</strain>
    </source>
</reference>
<organism evidence="1 2">
    <name type="scientific">Arctium lappa</name>
    <name type="common">Greater burdock</name>
    <name type="synonym">Lappa major</name>
    <dbReference type="NCBI Taxonomy" id="4217"/>
    <lineage>
        <taxon>Eukaryota</taxon>
        <taxon>Viridiplantae</taxon>
        <taxon>Streptophyta</taxon>
        <taxon>Embryophyta</taxon>
        <taxon>Tracheophyta</taxon>
        <taxon>Spermatophyta</taxon>
        <taxon>Magnoliopsida</taxon>
        <taxon>eudicotyledons</taxon>
        <taxon>Gunneridae</taxon>
        <taxon>Pentapetalae</taxon>
        <taxon>asterids</taxon>
        <taxon>campanulids</taxon>
        <taxon>Asterales</taxon>
        <taxon>Asteraceae</taxon>
        <taxon>Carduoideae</taxon>
        <taxon>Cardueae</taxon>
        <taxon>Arctiinae</taxon>
        <taxon>Arctium</taxon>
    </lineage>
</organism>
<sequence>MENHRRQKAHSTGDLFTFPPISRDIGFDPELADQLFSNGKLLLHAFPVQPATFTVPRSTILSRTSSISSKGSLMSSRSNSTNSRSSNSTTTTTNSSCSSARTTTSEGLGFSNRRKLSPIDQVRSGAIKAKTSTTSARFLKKEGQNRMYCSDYGRSQRWQFIAPVPALNRRNSLKKRKGGDRKEDGGVRKGICRRFLRWIVSTCQECHAIEPSKRLKVSM</sequence>
<protein>
    <submittedName>
        <fullName evidence="1">Uncharacterized protein</fullName>
    </submittedName>
</protein>
<evidence type="ECO:0000313" key="2">
    <source>
        <dbReference type="Proteomes" id="UP001055879"/>
    </source>
</evidence>
<dbReference type="EMBL" id="CM042055">
    <property type="protein sequence ID" value="KAI3702832.1"/>
    <property type="molecule type" value="Genomic_DNA"/>
</dbReference>
<dbReference type="Proteomes" id="UP001055879">
    <property type="component" value="Linkage Group LG09"/>
</dbReference>
<gene>
    <name evidence="1" type="ORF">L6452_28584</name>
</gene>
<proteinExistence type="predicted"/>
<comment type="caution">
    <text evidence="1">The sequence shown here is derived from an EMBL/GenBank/DDBJ whole genome shotgun (WGS) entry which is preliminary data.</text>
</comment>
<reference evidence="1 2" key="2">
    <citation type="journal article" date="2022" name="Mol. Ecol. Resour.">
        <title>The genomes of chicory, endive, great burdock and yacon provide insights into Asteraceae paleo-polyploidization history and plant inulin production.</title>
        <authorList>
            <person name="Fan W."/>
            <person name="Wang S."/>
            <person name="Wang H."/>
            <person name="Wang A."/>
            <person name="Jiang F."/>
            <person name="Liu H."/>
            <person name="Zhao H."/>
            <person name="Xu D."/>
            <person name="Zhang Y."/>
        </authorList>
    </citation>
    <scope>NUCLEOTIDE SEQUENCE [LARGE SCALE GENOMIC DNA]</scope>
    <source>
        <strain evidence="2">cv. Niubang</strain>
    </source>
</reference>
<name>A0ACB8ZXV2_ARCLA</name>
<evidence type="ECO:0000313" key="1">
    <source>
        <dbReference type="EMBL" id="KAI3702832.1"/>
    </source>
</evidence>
<keyword evidence="2" id="KW-1185">Reference proteome</keyword>